<name>A0A5C2SVK7_9APHY</name>
<dbReference type="Gene3D" id="2.30.40.10">
    <property type="entry name" value="Urease, subunit C, domain 1"/>
    <property type="match status" value="1"/>
</dbReference>
<sequence length="479" mass="51977">MTKYLLKGGTVATCVQGSQSARVYKADVLIEGTTITRIEENIAPAAGVEVIDCQNKWITPGFVDTHRHVFMTVLRANHCDWLLTEYLVKMSWSVQGSLTPEEVGIGTLAGCLDALHNGVTTILDHYHAALTPAHADAALKATLESGARVVWAPARQSQPTELFPLEFGKEAETAAWQREKLAEWGSNGGNLRSDGRVTLGLAYDGIANGPVQAHQEFLAYARANNVKIFTAHVVQGPTILRWRDAGVLGPDVVFSHCNVLAERPALDDEMWKALKDSGAAIGATPEDEMGMAHGNPVGHEALERGVKCGLGIDCTSINSGDIFTQMRVGLQWARAHDHERIRLNKVTPPLKNKYNSVDAFRLGTLGGAEALNLAHLIGTVEVGKRADVVLFDADSVNLGGADDPIAGVVFHASSEDVDTVFVDGEVVKKGGKLVRDWAPVAKELKKKADDIRKRWPVDVLEARWKKWYDAHGAPDLRSV</sequence>
<dbReference type="InterPro" id="IPR011059">
    <property type="entry name" value="Metal-dep_hydrolase_composite"/>
</dbReference>
<dbReference type="InterPro" id="IPR050287">
    <property type="entry name" value="MTA/SAH_deaminase"/>
</dbReference>
<evidence type="ECO:0000313" key="3">
    <source>
        <dbReference type="Proteomes" id="UP000313359"/>
    </source>
</evidence>
<dbReference type="InterPro" id="IPR032466">
    <property type="entry name" value="Metal_Hydrolase"/>
</dbReference>
<dbReference type="Pfam" id="PF01979">
    <property type="entry name" value="Amidohydro_1"/>
    <property type="match status" value="1"/>
</dbReference>
<evidence type="ECO:0000259" key="1">
    <source>
        <dbReference type="Pfam" id="PF01979"/>
    </source>
</evidence>
<dbReference type="PANTHER" id="PTHR43794:SF5">
    <property type="entry name" value="CHLOROHYDROLASE FAMILY PROTEIN"/>
    <property type="match status" value="1"/>
</dbReference>
<dbReference type="STRING" id="1328759.A0A5C2SVK7"/>
<accession>A0A5C2SVK7</accession>
<keyword evidence="2" id="KW-0378">Hydrolase</keyword>
<feature type="domain" description="Amidohydrolase-related" evidence="1">
    <location>
        <begin position="57"/>
        <end position="427"/>
    </location>
</feature>
<proteinExistence type="predicted"/>
<organism evidence="2 3">
    <name type="scientific">Lentinus tigrinus ALCF2SS1-6</name>
    <dbReference type="NCBI Taxonomy" id="1328759"/>
    <lineage>
        <taxon>Eukaryota</taxon>
        <taxon>Fungi</taxon>
        <taxon>Dikarya</taxon>
        <taxon>Basidiomycota</taxon>
        <taxon>Agaricomycotina</taxon>
        <taxon>Agaricomycetes</taxon>
        <taxon>Polyporales</taxon>
        <taxon>Polyporaceae</taxon>
        <taxon>Lentinus</taxon>
    </lineage>
</organism>
<keyword evidence="3" id="KW-1185">Reference proteome</keyword>
<reference evidence="2" key="1">
    <citation type="journal article" date="2018" name="Genome Biol. Evol.">
        <title>Genomics and development of Lentinus tigrinus, a white-rot wood-decaying mushroom with dimorphic fruiting bodies.</title>
        <authorList>
            <person name="Wu B."/>
            <person name="Xu Z."/>
            <person name="Knudson A."/>
            <person name="Carlson A."/>
            <person name="Chen N."/>
            <person name="Kovaka S."/>
            <person name="LaButti K."/>
            <person name="Lipzen A."/>
            <person name="Pennachio C."/>
            <person name="Riley R."/>
            <person name="Schakwitz W."/>
            <person name="Umezawa K."/>
            <person name="Ohm R.A."/>
            <person name="Grigoriev I.V."/>
            <person name="Nagy L.G."/>
            <person name="Gibbons J."/>
            <person name="Hibbett D."/>
        </authorList>
    </citation>
    <scope>NUCLEOTIDE SEQUENCE [LARGE SCALE GENOMIC DNA]</scope>
    <source>
        <strain evidence="2">ALCF2SS1-6</strain>
    </source>
</reference>
<protein>
    <submittedName>
        <fullName evidence="2">Metallo-dependent hydrolase</fullName>
    </submittedName>
</protein>
<dbReference type="EMBL" id="ML122250">
    <property type="protein sequence ID" value="RPD67107.1"/>
    <property type="molecule type" value="Genomic_DNA"/>
</dbReference>
<dbReference type="AlphaFoldDB" id="A0A5C2SVK7"/>
<dbReference type="InterPro" id="IPR006680">
    <property type="entry name" value="Amidohydro-rel"/>
</dbReference>
<dbReference type="SUPFAM" id="SSF51338">
    <property type="entry name" value="Composite domain of metallo-dependent hydrolases"/>
    <property type="match status" value="2"/>
</dbReference>
<dbReference type="Gene3D" id="3.20.20.140">
    <property type="entry name" value="Metal-dependent hydrolases"/>
    <property type="match status" value="1"/>
</dbReference>
<gene>
    <name evidence="2" type="ORF">L227DRAFT_569296</name>
</gene>
<dbReference type="PANTHER" id="PTHR43794">
    <property type="entry name" value="AMINOHYDROLASE SSNA-RELATED"/>
    <property type="match status" value="1"/>
</dbReference>
<dbReference type="GO" id="GO:0016810">
    <property type="term" value="F:hydrolase activity, acting on carbon-nitrogen (but not peptide) bonds"/>
    <property type="evidence" value="ECO:0007669"/>
    <property type="project" value="InterPro"/>
</dbReference>
<evidence type="ECO:0000313" key="2">
    <source>
        <dbReference type="EMBL" id="RPD67107.1"/>
    </source>
</evidence>
<dbReference type="OrthoDB" id="194468at2759"/>
<dbReference type="SUPFAM" id="SSF51556">
    <property type="entry name" value="Metallo-dependent hydrolases"/>
    <property type="match status" value="1"/>
</dbReference>
<dbReference type="Proteomes" id="UP000313359">
    <property type="component" value="Unassembled WGS sequence"/>
</dbReference>